<organism evidence="2 3">
    <name type="scientific">Banduia mediterranea</name>
    <dbReference type="NCBI Taxonomy" id="3075609"/>
    <lineage>
        <taxon>Bacteria</taxon>
        <taxon>Pseudomonadati</taxon>
        <taxon>Pseudomonadota</taxon>
        <taxon>Gammaproteobacteria</taxon>
        <taxon>Nevskiales</taxon>
        <taxon>Algiphilaceae</taxon>
        <taxon>Banduia</taxon>
    </lineage>
</organism>
<dbReference type="Proteomes" id="UP001254608">
    <property type="component" value="Unassembled WGS sequence"/>
</dbReference>
<evidence type="ECO:0000313" key="2">
    <source>
        <dbReference type="EMBL" id="MDT0497392.1"/>
    </source>
</evidence>
<proteinExistence type="predicted"/>
<keyword evidence="1" id="KW-0812">Transmembrane</keyword>
<name>A0ABU2WHQ6_9GAMM</name>
<gene>
    <name evidence="2" type="ORF">RM530_08440</name>
</gene>
<evidence type="ECO:0000256" key="1">
    <source>
        <dbReference type="SAM" id="Phobius"/>
    </source>
</evidence>
<accession>A0ABU2WHQ6</accession>
<protein>
    <submittedName>
        <fullName evidence="2">Uncharacterized protein</fullName>
    </submittedName>
</protein>
<reference evidence="2 3" key="1">
    <citation type="submission" date="2023-09" db="EMBL/GenBank/DDBJ databases">
        <authorList>
            <person name="Rey-Velasco X."/>
        </authorList>
    </citation>
    <scope>NUCLEOTIDE SEQUENCE [LARGE SCALE GENOMIC DNA]</scope>
    <source>
        <strain evidence="2 3">W345</strain>
    </source>
</reference>
<dbReference type="EMBL" id="JAVRIC010000009">
    <property type="protein sequence ID" value="MDT0497392.1"/>
    <property type="molecule type" value="Genomic_DNA"/>
</dbReference>
<keyword evidence="1" id="KW-1133">Transmembrane helix</keyword>
<keyword evidence="1" id="KW-0472">Membrane</keyword>
<keyword evidence="3" id="KW-1185">Reference proteome</keyword>
<comment type="caution">
    <text evidence="2">The sequence shown here is derived from an EMBL/GenBank/DDBJ whole genome shotgun (WGS) entry which is preliminary data.</text>
</comment>
<sequence length="116" mass="13150">MTTQRLQWSLLLLRLSVFLVMLMWTLDKFVNPAHAAKVFESFYFIDGLGVGLMRVIGAIELLVIVAFVAGLAKRWTYGFVLVVQRCRRCRRSGSTSIPSRRRTCCSSPHGRCSRPA</sequence>
<feature type="transmembrane region" description="Helical" evidence="1">
    <location>
        <begin position="51"/>
        <end position="72"/>
    </location>
</feature>
<evidence type="ECO:0000313" key="3">
    <source>
        <dbReference type="Proteomes" id="UP001254608"/>
    </source>
</evidence>